<keyword evidence="6 7" id="KW-0472">Membrane</keyword>
<dbReference type="Pfam" id="PF13962">
    <property type="entry name" value="PGG"/>
    <property type="match status" value="1"/>
</dbReference>
<dbReference type="OMA" id="FEHESSK"/>
<protein>
    <submittedName>
        <fullName evidence="9">Ankyrin repeat protein</fullName>
    </submittedName>
</protein>
<dbReference type="EnsemblPlants" id="AES81013">
    <property type="protein sequence ID" value="AES81013"/>
    <property type="gene ID" value="MTR_7g087540"/>
</dbReference>
<evidence type="ECO:0000256" key="1">
    <source>
        <dbReference type="ARBA" id="ARBA00004141"/>
    </source>
</evidence>
<keyword evidence="3" id="KW-0677">Repeat</keyword>
<evidence type="ECO:0000256" key="4">
    <source>
        <dbReference type="ARBA" id="ARBA00022989"/>
    </source>
</evidence>
<feature type="domain" description="PGG" evidence="8">
    <location>
        <begin position="32"/>
        <end position="155"/>
    </location>
</feature>
<reference evidence="9 11" key="2">
    <citation type="journal article" date="2014" name="BMC Genomics">
        <title>An improved genome release (version Mt4.0) for the model legume Medicago truncatula.</title>
        <authorList>
            <person name="Tang H."/>
            <person name="Krishnakumar V."/>
            <person name="Bidwell S."/>
            <person name="Rosen B."/>
            <person name="Chan A."/>
            <person name="Zhou S."/>
            <person name="Gentzbittel L."/>
            <person name="Childs K.L."/>
            <person name="Yandell M."/>
            <person name="Gundlach H."/>
            <person name="Mayer K.F."/>
            <person name="Schwartz D.C."/>
            <person name="Town C.D."/>
        </authorList>
    </citation>
    <scope>GENOME REANNOTATION</scope>
    <source>
        <strain evidence="10 11">cv. Jemalong A17</strain>
    </source>
</reference>
<accession>G7L2Q5</accession>
<dbReference type="InterPro" id="IPR026961">
    <property type="entry name" value="PGG_dom"/>
</dbReference>
<evidence type="ECO:0000256" key="5">
    <source>
        <dbReference type="ARBA" id="ARBA00023043"/>
    </source>
</evidence>
<evidence type="ECO:0000313" key="9">
    <source>
        <dbReference type="EMBL" id="AES81013.1"/>
    </source>
</evidence>
<feature type="transmembrane region" description="Helical" evidence="7">
    <location>
        <begin position="100"/>
        <end position="123"/>
    </location>
</feature>
<feature type="transmembrane region" description="Helical" evidence="7">
    <location>
        <begin position="161"/>
        <end position="178"/>
    </location>
</feature>
<reference evidence="10" key="3">
    <citation type="submission" date="2015-04" db="UniProtKB">
        <authorList>
            <consortium name="EnsemblPlants"/>
        </authorList>
    </citation>
    <scope>IDENTIFICATION</scope>
    <source>
        <strain evidence="10">cv. Jemalong A17</strain>
    </source>
</reference>
<keyword evidence="11" id="KW-1185">Reference proteome</keyword>
<evidence type="ECO:0000313" key="11">
    <source>
        <dbReference type="Proteomes" id="UP000002051"/>
    </source>
</evidence>
<feature type="transmembrane region" description="Helical" evidence="7">
    <location>
        <begin position="130"/>
        <end position="155"/>
    </location>
</feature>
<evidence type="ECO:0000313" key="10">
    <source>
        <dbReference type="EnsemblPlants" id="AES81013"/>
    </source>
</evidence>
<dbReference type="Proteomes" id="UP000002051">
    <property type="component" value="Unassembled WGS sequence"/>
</dbReference>
<dbReference type="eggNOG" id="KOG0504">
    <property type="taxonomic scope" value="Eukaryota"/>
</dbReference>
<dbReference type="PANTHER" id="PTHR24186:SF37">
    <property type="entry name" value="PGG DOMAIN-CONTAINING PROTEIN"/>
    <property type="match status" value="1"/>
</dbReference>
<evidence type="ECO:0000259" key="8">
    <source>
        <dbReference type="Pfam" id="PF13962"/>
    </source>
</evidence>
<dbReference type="STRING" id="3880.G7L2Q5"/>
<reference evidence="9 11" key="1">
    <citation type="journal article" date="2011" name="Nature">
        <title>The Medicago genome provides insight into the evolution of rhizobial symbioses.</title>
        <authorList>
            <person name="Young N.D."/>
            <person name="Debelle F."/>
            <person name="Oldroyd G.E."/>
            <person name="Geurts R."/>
            <person name="Cannon S.B."/>
            <person name="Udvardi M.K."/>
            <person name="Benedito V.A."/>
            <person name="Mayer K.F."/>
            <person name="Gouzy J."/>
            <person name="Schoof H."/>
            <person name="Van de Peer Y."/>
            <person name="Proost S."/>
            <person name="Cook D.R."/>
            <person name="Meyers B.C."/>
            <person name="Spannagl M."/>
            <person name="Cheung F."/>
            <person name="De Mita S."/>
            <person name="Krishnakumar V."/>
            <person name="Gundlach H."/>
            <person name="Zhou S."/>
            <person name="Mudge J."/>
            <person name="Bharti A.K."/>
            <person name="Murray J.D."/>
            <person name="Naoumkina M.A."/>
            <person name="Rosen B."/>
            <person name="Silverstein K.A."/>
            <person name="Tang H."/>
            <person name="Rombauts S."/>
            <person name="Zhao P.X."/>
            <person name="Zhou P."/>
            <person name="Barbe V."/>
            <person name="Bardou P."/>
            <person name="Bechner M."/>
            <person name="Bellec A."/>
            <person name="Berger A."/>
            <person name="Berges H."/>
            <person name="Bidwell S."/>
            <person name="Bisseling T."/>
            <person name="Choisne N."/>
            <person name="Couloux A."/>
            <person name="Denny R."/>
            <person name="Deshpande S."/>
            <person name="Dai X."/>
            <person name="Doyle J.J."/>
            <person name="Dudez A.M."/>
            <person name="Farmer A.D."/>
            <person name="Fouteau S."/>
            <person name="Franken C."/>
            <person name="Gibelin C."/>
            <person name="Gish J."/>
            <person name="Goldstein S."/>
            <person name="Gonzalez A.J."/>
            <person name="Green P.J."/>
            <person name="Hallab A."/>
            <person name="Hartog M."/>
            <person name="Hua A."/>
            <person name="Humphray S.J."/>
            <person name="Jeong D.H."/>
            <person name="Jing Y."/>
            <person name="Jocker A."/>
            <person name="Kenton S.M."/>
            <person name="Kim D.J."/>
            <person name="Klee K."/>
            <person name="Lai H."/>
            <person name="Lang C."/>
            <person name="Lin S."/>
            <person name="Macmil S.L."/>
            <person name="Magdelenat G."/>
            <person name="Matthews L."/>
            <person name="McCorrison J."/>
            <person name="Monaghan E.L."/>
            <person name="Mun J.H."/>
            <person name="Najar F.Z."/>
            <person name="Nicholson C."/>
            <person name="Noirot C."/>
            <person name="O'Bleness M."/>
            <person name="Paule C.R."/>
            <person name="Poulain J."/>
            <person name="Prion F."/>
            <person name="Qin B."/>
            <person name="Qu C."/>
            <person name="Retzel E.F."/>
            <person name="Riddle C."/>
            <person name="Sallet E."/>
            <person name="Samain S."/>
            <person name="Samson N."/>
            <person name="Sanders I."/>
            <person name="Saurat O."/>
            <person name="Scarpelli C."/>
            <person name="Schiex T."/>
            <person name="Segurens B."/>
            <person name="Severin A.J."/>
            <person name="Sherrier D.J."/>
            <person name="Shi R."/>
            <person name="Sims S."/>
            <person name="Singer S.R."/>
            <person name="Sinharoy S."/>
            <person name="Sterck L."/>
            <person name="Viollet A."/>
            <person name="Wang B.B."/>
            <person name="Wang K."/>
            <person name="Wang M."/>
            <person name="Wang X."/>
            <person name="Warfsmann J."/>
            <person name="Weissenbach J."/>
            <person name="White D.D."/>
            <person name="White J.D."/>
            <person name="Wiley G.B."/>
            <person name="Wincker P."/>
            <person name="Xing Y."/>
            <person name="Yang L."/>
            <person name="Yao Z."/>
            <person name="Ying F."/>
            <person name="Zhai J."/>
            <person name="Zhou L."/>
            <person name="Zuber A."/>
            <person name="Denarie J."/>
            <person name="Dixon R.A."/>
            <person name="May G.D."/>
            <person name="Schwartz D.C."/>
            <person name="Rogers J."/>
            <person name="Quetier F."/>
            <person name="Town C.D."/>
            <person name="Roe B.A."/>
        </authorList>
    </citation>
    <scope>NUCLEOTIDE SEQUENCE [LARGE SCALE GENOMIC DNA]</scope>
    <source>
        <strain evidence="9">A17</strain>
        <strain evidence="10 11">cv. Jemalong A17</strain>
    </source>
</reference>
<evidence type="ECO:0000256" key="7">
    <source>
        <dbReference type="SAM" id="Phobius"/>
    </source>
</evidence>
<dbReference type="HOGENOM" id="CLU_1443075_0_0_1"/>
<dbReference type="PANTHER" id="PTHR24186">
    <property type="entry name" value="PROTEIN PHOSPHATASE 1 REGULATORY SUBUNIT"/>
    <property type="match status" value="1"/>
</dbReference>
<keyword evidence="5" id="KW-0040">ANK repeat</keyword>
<gene>
    <name evidence="9" type="ordered locus">MTR_7g087540</name>
</gene>
<dbReference type="GO" id="GO:0016020">
    <property type="term" value="C:membrane"/>
    <property type="evidence" value="ECO:0000318"/>
    <property type="project" value="GO_Central"/>
</dbReference>
<sequence>MEGVVVQNGEQVLPGRSWANNQFTRYENNQGNWMEQMRGSLMVVATVIASLTFQIAINPPGGVWQSNTDTQNGCAPDQTCKAGTSVLAFGDSNQKIRYELFLLLCTISFSASQTIIVLLICGFPLRNKFVMWFLIIVTCLSVFCTAGAYVISIWMILNPRLIALLILIFFCRFVFWLLKNFFRFMCCC</sequence>
<dbReference type="AlphaFoldDB" id="G7L2Q5"/>
<keyword evidence="2 7" id="KW-0812">Transmembrane</keyword>
<dbReference type="PaxDb" id="3880-AES81013"/>
<comment type="subcellular location">
    <subcellularLocation>
        <location evidence="1">Membrane</location>
        <topology evidence="1">Multi-pass membrane protein</topology>
    </subcellularLocation>
</comment>
<evidence type="ECO:0000256" key="6">
    <source>
        <dbReference type="ARBA" id="ARBA00023136"/>
    </source>
</evidence>
<dbReference type="EMBL" id="CM001223">
    <property type="protein sequence ID" value="AES81013.1"/>
    <property type="molecule type" value="Genomic_DNA"/>
</dbReference>
<organism evidence="9 11">
    <name type="scientific">Medicago truncatula</name>
    <name type="common">Barrel medic</name>
    <name type="synonym">Medicago tribuloides</name>
    <dbReference type="NCBI Taxonomy" id="3880"/>
    <lineage>
        <taxon>Eukaryota</taxon>
        <taxon>Viridiplantae</taxon>
        <taxon>Streptophyta</taxon>
        <taxon>Embryophyta</taxon>
        <taxon>Tracheophyta</taxon>
        <taxon>Spermatophyta</taxon>
        <taxon>Magnoliopsida</taxon>
        <taxon>eudicotyledons</taxon>
        <taxon>Gunneridae</taxon>
        <taxon>Pentapetalae</taxon>
        <taxon>rosids</taxon>
        <taxon>fabids</taxon>
        <taxon>Fabales</taxon>
        <taxon>Fabaceae</taxon>
        <taxon>Papilionoideae</taxon>
        <taxon>50 kb inversion clade</taxon>
        <taxon>NPAAA clade</taxon>
        <taxon>Hologalegina</taxon>
        <taxon>IRL clade</taxon>
        <taxon>Trifolieae</taxon>
        <taxon>Medicago</taxon>
    </lineage>
</organism>
<evidence type="ECO:0000256" key="3">
    <source>
        <dbReference type="ARBA" id="ARBA00022737"/>
    </source>
</evidence>
<proteinExistence type="predicted"/>
<keyword evidence="4 7" id="KW-1133">Transmembrane helix</keyword>
<evidence type="ECO:0000256" key="2">
    <source>
        <dbReference type="ARBA" id="ARBA00022692"/>
    </source>
</evidence>
<name>G7L2Q5_MEDTR</name>
<feature type="transmembrane region" description="Helical" evidence="7">
    <location>
        <begin position="39"/>
        <end position="57"/>
    </location>
</feature>